<organism evidence="5 6">
    <name type="scientific">Nonomuraea soli</name>
    <dbReference type="NCBI Taxonomy" id="1032476"/>
    <lineage>
        <taxon>Bacteria</taxon>
        <taxon>Bacillati</taxon>
        <taxon>Actinomycetota</taxon>
        <taxon>Actinomycetes</taxon>
        <taxon>Streptosporangiales</taxon>
        <taxon>Streptosporangiaceae</taxon>
        <taxon>Nonomuraea</taxon>
    </lineage>
</organism>
<dbReference type="PANTHER" id="PTHR44688:SF16">
    <property type="entry name" value="DNA-BINDING TRANSCRIPTIONAL ACTIVATOR DEVR_DOSR"/>
    <property type="match status" value="1"/>
</dbReference>
<dbReference type="Pfam" id="PF00196">
    <property type="entry name" value="GerE"/>
    <property type="match status" value="1"/>
</dbReference>
<dbReference type="PANTHER" id="PTHR44688">
    <property type="entry name" value="DNA-BINDING TRANSCRIPTIONAL ACTIVATOR DEVR_DOSR"/>
    <property type="match status" value="1"/>
</dbReference>
<evidence type="ECO:0000256" key="2">
    <source>
        <dbReference type="ARBA" id="ARBA00023125"/>
    </source>
</evidence>
<comment type="caution">
    <text evidence="5">The sequence shown here is derived from an EMBL/GenBank/DDBJ whole genome shotgun (WGS) entry which is preliminary data.</text>
</comment>
<dbReference type="Gene3D" id="1.10.10.10">
    <property type="entry name" value="Winged helix-like DNA-binding domain superfamily/Winged helix DNA-binding domain"/>
    <property type="match status" value="1"/>
</dbReference>
<reference evidence="5 6" key="1">
    <citation type="submission" date="2020-07" db="EMBL/GenBank/DDBJ databases">
        <title>Genomic Encyclopedia of Type Strains, Phase IV (KMG-IV): sequencing the most valuable type-strain genomes for metagenomic binning, comparative biology and taxonomic classification.</title>
        <authorList>
            <person name="Goeker M."/>
        </authorList>
    </citation>
    <scope>NUCLEOTIDE SEQUENCE [LARGE SCALE GENOMIC DNA]</scope>
    <source>
        <strain evidence="5 6">DSM 45533</strain>
    </source>
</reference>
<dbReference type="GO" id="GO:0006355">
    <property type="term" value="P:regulation of DNA-templated transcription"/>
    <property type="evidence" value="ECO:0007669"/>
    <property type="project" value="InterPro"/>
</dbReference>
<evidence type="ECO:0000313" key="5">
    <source>
        <dbReference type="EMBL" id="MBA2892005.1"/>
    </source>
</evidence>
<sequence length="244" mass="26703">MEYEDDLARRLEGMLEELRGITTIHREVQLVSDNQAVGKLAVDLAQTAQELRAMHAGGPTHQGRVERTNRGQVLDALRRGMKMRTIVHGSLLRDPVRLDRVRTLHAAGDEHRVIAEQVQQMLIFDRTVAILRLAPVAGSPGALVIRQQGILAALIDLFEQTWARSTEITEMLKPVQRLSARELEVLALIAEGRSNGAIGRALSISEAAVGKHVASIFTKLEIPATPDDNRRVLAAAAFLKGVAG</sequence>
<keyword evidence="3" id="KW-0804">Transcription</keyword>
<dbReference type="PROSITE" id="PS50043">
    <property type="entry name" value="HTH_LUXR_2"/>
    <property type="match status" value="1"/>
</dbReference>
<evidence type="ECO:0000259" key="4">
    <source>
        <dbReference type="PROSITE" id="PS50043"/>
    </source>
</evidence>
<evidence type="ECO:0000313" key="6">
    <source>
        <dbReference type="Proteomes" id="UP000530928"/>
    </source>
</evidence>
<dbReference type="InterPro" id="IPR000792">
    <property type="entry name" value="Tscrpt_reg_LuxR_C"/>
</dbReference>
<dbReference type="RefSeq" id="WP_312894453.1">
    <property type="nucleotide sequence ID" value="NZ_BAABAM010000002.1"/>
</dbReference>
<keyword evidence="1" id="KW-0805">Transcription regulation</keyword>
<dbReference type="PRINTS" id="PR00038">
    <property type="entry name" value="HTHLUXR"/>
</dbReference>
<gene>
    <name evidence="5" type="ORF">HNR30_003346</name>
</gene>
<proteinExistence type="predicted"/>
<dbReference type="EMBL" id="JACDUR010000003">
    <property type="protein sequence ID" value="MBA2892005.1"/>
    <property type="molecule type" value="Genomic_DNA"/>
</dbReference>
<keyword evidence="2" id="KW-0238">DNA-binding</keyword>
<keyword evidence="6" id="KW-1185">Reference proteome</keyword>
<dbReference type="SMART" id="SM00421">
    <property type="entry name" value="HTH_LUXR"/>
    <property type="match status" value="1"/>
</dbReference>
<evidence type="ECO:0000256" key="1">
    <source>
        <dbReference type="ARBA" id="ARBA00023015"/>
    </source>
</evidence>
<feature type="domain" description="HTH luxR-type" evidence="4">
    <location>
        <begin position="171"/>
        <end position="241"/>
    </location>
</feature>
<accession>A0A7W0CIY1</accession>
<dbReference type="InterPro" id="IPR016032">
    <property type="entry name" value="Sig_transdc_resp-reg_C-effctor"/>
</dbReference>
<dbReference type="AlphaFoldDB" id="A0A7W0CIY1"/>
<protein>
    <submittedName>
        <fullName evidence="5">ATP/maltotriose-dependent transcriptional regulator MalT</fullName>
    </submittedName>
</protein>
<dbReference type="InterPro" id="IPR036388">
    <property type="entry name" value="WH-like_DNA-bd_sf"/>
</dbReference>
<evidence type="ECO:0000256" key="3">
    <source>
        <dbReference type="ARBA" id="ARBA00023163"/>
    </source>
</evidence>
<dbReference type="CDD" id="cd06170">
    <property type="entry name" value="LuxR_C_like"/>
    <property type="match status" value="1"/>
</dbReference>
<dbReference type="SUPFAM" id="SSF46894">
    <property type="entry name" value="C-terminal effector domain of the bipartite response regulators"/>
    <property type="match status" value="1"/>
</dbReference>
<dbReference type="GO" id="GO:0003677">
    <property type="term" value="F:DNA binding"/>
    <property type="evidence" value="ECO:0007669"/>
    <property type="project" value="UniProtKB-KW"/>
</dbReference>
<name>A0A7W0CIY1_9ACTN</name>
<dbReference type="Proteomes" id="UP000530928">
    <property type="component" value="Unassembled WGS sequence"/>
</dbReference>